<keyword evidence="2" id="KW-0456">Lyase</keyword>
<evidence type="ECO:0000256" key="2">
    <source>
        <dbReference type="ARBA" id="ARBA00023239"/>
    </source>
</evidence>
<dbReference type="PANTHER" id="PTHR48094">
    <property type="entry name" value="PROTEIN/NUCLEIC ACID DEGLYCASE DJ-1-RELATED"/>
    <property type="match status" value="1"/>
</dbReference>
<organism evidence="5">
    <name type="scientific">uncultured Thermomicrobiales bacterium</name>
    <dbReference type="NCBI Taxonomy" id="1645740"/>
    <lineage>
        <taxon>Bacteria</taxon>
        <taxon>Pseudomonadati</taxon>
        <taxon>Thermomicrobiota</taxon>
        <taxon>Thermomicrobia</taxon>
        <taxon>Thermomicrobiales</taxon>
        <taxon>environmental samples</taxon>
    </lineage>
</organism>
<accession>A0A6J4U423</accession>
<dbReference type="CDD" id="cd03141">
    <property type="entry name" value="GATase1_Hsp31_like"/>
    <property type="match status" value="1"/>
</dbReference>
<evidence type="ECO:0000256" key="3">
    <source>
        <dbReference type="ARBA" id="ARBA00038493"/>
    </source>
</evidence>
<dbReference type="GO" id="GO:0006508">
    <property type="term" value="P:proteolysis"/>
    <property type="evidence" value="ECO:0007669"/>
    <property type="project" value="UniProtKB-KW"/>
</dbReference>
<dbReference type="InterPro" id="IPR002818">
    <property type="entry name" value="DJ-1/PfpI"/>
</dbReference>
<dbReference type="InterPro" id="IPR050325">
    <property type="entry name" value="Prot/Nucl_acid_deglycase"/>
</dbReference>
<keyword evidence="5" id="KW-0645">Protease</keyword>
<dbReference type="InterPro" id="IPR029062">
    <property type="entry name" value="Class_I_gatase-like"/>
</dbReference>
<proteinExistence type="inferred from homology"/>
<keyword evidence="1" id="KW-0346">Stress response</keyword>
<dbReference type="GO" id="GO:0005737">
    <property type="term" value="C:cytoplasm"/>
    <property type="evidence" value="ECO:0007669"/>
    <property type="project" value="TreeGrafter"/>
</dbReference>
<evidence type="ECO:0000313" key="5">
    <source>
        <dbReference type="EMBL" id="CAA9538706.1"/>
    </source>
</evidence>
<evidence type="ECO:0000256" key="1">
    <source>
        <dbReference type="ARBA" id="ARBA00023016"/>
    </source>
</evidence>
<dbReference type="GO" id="GO:0019172">
    <property type="term" value="F:glyoxalase III activity"/>
    <property type="evidence" value="ECO:0007669"/>
    <property type="project" value="TreeGrafter"/>
</dbReference>
<dbReference type="SUPFAM" id="SSF52317">
    <property type="entry name" value="Class I glutamine amidotransferase-like"/>
    <property type="match status" value="1"/>
</dbReference>
<dbReference type="EMBL" id="CADCWE010000102">
    <property type="protein sequence ID" value="CAA9538706.1"/>
    <property type="molecule type" value="Genomic_DNA"/>
</dbReference>
<dbReference type="Pfam" id="PF01965">
    <property type="entry name" value="DJ-1_PfpI"/>
    <property type="match status" value="1"/>
</dbReference>
<gene>
    <name evidence="5" type="ORF">AVDCRST_MAG73-1691</name>
</gene>
<dbReference type="AlphaFoldDB" id="A0A6J4U423"/>
<reference evidence="5" key="1">
    <citation type="submission" date="2020-02" db="EMBL/GenBank/DDBJ databases">
        <authorList>
            <person name="Meier V. D."/>
        </authorList>
    </citation>
    <scope>NUCLEOTIDE SEQUENCE</scope>
    <source>
        <strain evidence="5">AVDCRST_MAG73</strain>
    </source>
</reference>
<protein>
    <submittedName>
        <fullName evidence="5">Intracellular protease</fullName>
    </submittedName>
</protein>
<dbReference type="Gene3D" id="3.40.50.880">
    <property type="match status" value="1"/>
</dbReference>
<dbReference type="PANTHER" id="PTHR48094:SF11">
    <property type="entry name" value="GLUTATHIONE-INDEPENDENT GLYOXALASE HSP31-RELATED"/>
    <property type="match status" value="1"/>
</dbReference>
<dbReference type="GO" id="GO:0019243">
    <property type="term" value="P:methylglyoxal catabolic process to D-lactate via S-lactoyl-glutathione"/>
    <property type="evidence" value="ECO:0007669"/>
    <property type="project" value="TreeGrafter"/>
</dbReference>
<evidence type="ECO:0000259" key="4">
    <source>
        <dbReference type="Pfam" id="PF01965"/>
    </source>
</evidence>
<keyword evidence="5" id="KW-0378">Hydrolase</keyword>
<comment type="similarity">
    <text evidence="3">Belongs to the peptidase C56 family. HSP31-like subfamily.</text>
</comment>
<dbReference type="GO" id="GO:0008233">
    <property type="term" value="F:peptidase activity"/>
    <property type="evidence" value="ECO:0007669"/>
    <property type="project" value="UniProtKB-KW"/>
</dbReference>
<name>A0A6J4U423_9BACT</name>
<feature type="domain" description="DJ-1/PfpI" evidence="4">
    <location>
        <begin position="8"/>
        <end position="195"/>
    </location>
</feature>
<sequence>MVGLPTHAWHEFRQAGYAVTVASPDGGTCRLDALSDPRDESGYSRDDLLTMGFLATPALWALVEQTPKLADLDPDAFDAIVVVGGQGPIFTFRDHPDLQRALRVFYERKRVTAALCHGVAALIDVRLSDGSSLIAGRTMTGFANVEEDYADAFVGKPVMPWRIEDAARARGANFIRAGRFKPFAVRDGRLITGQQQYSGAVTAQAVIAALGA</sequence>